<dbReference type="CDD" id="cd06071">
    <property type="entry name" value="Beach"/>
    <property type="match status" value="1"/>
</dbReference>
<sequence>MPALSERDLLSVEKFSNAMKAALELRSRQAKLRHTDAQATPSPSTAVPGDAAELLAEGRLWAEAAVVFWRLASRQQMHLLSYATTDAARDLCGLCDGLLDHIRTTFESLGPSATPLQVVESAASFATEHIFFFLSAFCLPKSCINMAGGEERLGREVHGHVCKVLAEQDHLRWMTRLFRAFCDESWRMYSERGSIAGAAVSATHDVLRCLSHCCAVSEACAQVLIYTEPRPLVAQLLYGLRLRISNNALIRPLVSDGSAWEGGGRPPTPLPPSGLRVPTRKAELAEYLAAGRKNAYDALSREALNAAVAAVKKAAAHDTPDVVVALCHIIEVSSRSIVPPQKEEEKLPMGLQIAMYENVMMAWDALCQLIITKDDDPLRHDIVVRQEAVLQQLLNYDLAGCVRRLLQHCPDIVDCDRTLFETIAMFCTPPSTSSKRRRPSTQVTRIEHSAHRITGSIDSLTGSMCSRSESGCSLTSSIHLPRPTPPEAAATRLSSRARPLWPGFWPAASPTAAGGSQFAYAHVTSCPAALERDPSGSPQLRVPGDAVFDYTSSPVFLPAYVDGEEWWYNNKLYVDLVHSLTQVLNEAFTNVTTPLSLRLFLCTLLAQISMRSSSAFAASEGRLVLRSFLRTLRACGQRPRMASPAAYSSPCGGEEQSVSRRMSPATHGKEGGKGPHEPMDEDTMCALLAHRIVAAIWHVYQVLHLLPLSGEMVDIIELPLLPLRWGGEAEPAEVEEGATRTACGDRKAFTGLFAPLVRVWYTGLLSNDDEDFNKRSQEVLMEVFLGLLKVGGAALTASEVPGVSAAAPASSTPSATPTWVASRSTESSFASLEVEAPAVEFGDTIKSLRNIFMILLQRDPGFLASEILQVLFSLLWANDAQLTELGRRCIASSLDFEEVYPTYAKVIRDAEPSLLTKLLPLFAAELLSPEVSTDAKHERRVWLFQHDCVNAVIAVLERVLLAPHTVVCFPRLIRQLFCFLSVSESAQGREPRLADTQLTHVFTKNLPCVEGAEYLILIAQSVLEAATSAFDKYRDHAQRVNTHGLFALSVPNCSVEKPVFIDLLPPLLQYAHAHAKDLESDLLSALHLILKMTTKVHSNALLAWVLQGKQTALLPYLDLDAAAAYSVLPYVGDRGEIEPFWTPILQEAPERAELRFSSAGGIAVTLGRWPEKGFSVSAYFRFEEIYSNIQLFEFLDGEASLPPLASIRIAGGDSVIILHDGRRVPVNESHALPDLAPQRWAHFLVVMSVAHTVSVYLNANKVGTCTLPYFRPHSEVTMHVGFVNAPVHDALFSIGGVVLWEEELTAPQVEAYAATTEYQPNVCKILEREIPRELAETHEALPIEDRIAMFVPYETRDSLLVNILQRTSKSCPIMAKLTGNYAVAPKNWIDYRDLFLSQGGLQHLLDWVAASATSEELARYMALAADCMRGVTNGGTMDFRTYALLGFHLRRLAHLVTPDVCDGLLRLATANVSVNDELHPFIINRLVFDHILRDIELLAGMPPDSALYLTGSLERLFTVASCRFARRNANYILPFRFVDGVLNGLVYANVSLPFAVRARLISCVKHIMIATDFEPNIVHIVASTAAVLTPGEMEVASQLQPALRVKLPKPRFAETRVSPHGACDLTPLILRSLVECCSSSTFLAAFGLVVDLNWYAVCVSRFADASCVVYSTRLFFEALRSNMDLRQQVMHHPAAVVEALSPHRLNVDLLLLLLSLSVGAERRIDVLSSKHPLLQQLVGILDSITPLLDPVVAPIFSKVLTLHLTAALSTPACFRPCGASSVMQRRLCCSYRLHRPFALARVCSILMLQIYARRLLFQTTKAGVTAAAAAGRVASRQSSPNEDGSSSDVAADATTTFPCFGRHRRALLALRVCVYFWKAIQRRRYSKLLQRVSGAAPLMVADADSEKTLFILRTLQTLPLKQGLFLPCTLSPYQIEALAFFGTFLQREAVLSRCAEKLRSRNFGAASFTAATSPGSTINTEATGSSEASAKLSKPSDEVWSALLTHVTGTDDAVKHGVGAADAAAEEEGEGEERIRRQEPHRQGRQQEKGEEVAMRKEAVAKLRQEGEAEHHAQRPTTATPPTEPRKRETRSLLSNPSPQDNPCAPRSPSLFAASVSTEAASLPESMEERAASASESKLELMPGVGNSSGADGDLASGLAGLVLSVEGSTLHSELEEAVSADVAIGAFAPLTNLPSSTTKSLQESAVGVLSHTILASLLNLPVTGGWVGGETYGSCGALLFQLMLVTGAMANAEELTATLTHFVIDQLLVCVDLVEGLVEPKASFITSLKGSGLEHRARRVNSSQDSVSDVFVFNVCRLNELLVHFVSFDVMPLSSLSPYFVWLLGWASTAWPHRSQQLLRSQVVKSCIAVLNRPSLNGVTPEQMEIVYMLLGRVLCPQWIMKDMLECLLRVLLRLYTSLPPSSMNEADARRRKELAILTLRLMMHTYGGSKELIKALSASALRQRISLYKEFAAVLLLLDEAAAVAAFEAYYQENMTTVDGVMSGRPKTKADIAYKSMLKDRSEYVERINKFKEAYSKTIEVGDSYRRAELVQVYTARFSSCVGHISPLKPCQLHWLVTEQCSLQQASPCVRALNYLDSRCNYTTVLSDRFTEDTASLVPSADNCEQQLNHVSALVQPFAMRCRPYLLHSSAPFVDSRCRVSPAAVSLLRYLLEPNEVLRFISNGFRIKGIHATPCLILLTDTTLKLIGFSRITVAGDIVLCQCANEEAGEPAFPTTGSVAKSSKAKGGYQLTASSFALSMTSKLQRFLTDGAGKERRRREREELHDGTKIAHSVRQASGNSYRDLFWVYLLQNFRSVRMAYYMHQDTAILFKLMYADGPMLSLVDAQQSMNTSARDKFLEVLKEVLGTQRCKFHEHAQRAARIRSMLIRWAAGSVSTYDYLTFLNRVAGRTRLDFNQYPIYPWVLADYKSSELELDAAKTYRDLSLPMGAQTEERRQKVMQVYQQMVEMQETAPEGESVQPFHHGTHYSTSGGVLHFLIRVEPFTTFARIFQGGEFDVATRLFDSVEASFQSCVNGPTDCKELVPEFFFDGMFLVNTNHCAFGEKSDGTVVNDVKLPPWAKGSPQVFVSVMRYVLESEFVVQNIHRWIDLIFGVRRRGRLAVESYNVFQRMTYGEEVLQALKKCDNPHDTDVIIAEVDNFGQTPMQLFQERHPAQRELEPCHPPSSTSSGGTGGANSTASGAVRRTGHTYTTAFQEQLPKVLAMIMHALDSPHAWYTLEDPVPGSFQALPECLADDILIHESAVIDFATTRSGLKMCCYKYVSPVDDMDHVLCWSHGEHVLRRFDNTRGCFLSSLRCNLVCVIPASVSALCVGCRGTLILLGSSSGMVHCLSPTRSDGMLLLTATLCHHTHPIAGFALNAKFGRIISFTVSGTDSPVVWCVQHRHTAKLHLLDAALLLPAVDVVDLVVVAAAVDPRSANSIIITRRHLLIFDRHGEPYGVGALPGLDEAAPHLEDEKGQVGFAVENGTTFIASMTAVTTYDTPEWAAGMQLLLTGHDDGSLSLWRAVRLPPDKVKHGRIVTVEYHGLIVAGSQTSRLGAVTALRQEQPGVPVFLVGYDSGAVKVLSFENRTADTTKTTKT</sequence>
<feature type="compositionally biased region" description="Low complexity" evidence="1">
    <location>
        <begin position="3187"/>
        <end position="3204"/>
    </location>
</feature>
<dbReference type="SUPFAM" id="SSF49899">
    <property type="entry name" value="Concanavalin A-like lectins/glucanases"/>
    <property type="match status" value="1"/>
</dbReference>
<protein>
    <submittedName>
        <fullName evidence="3">Putative neurobeachin/beige protein</fullName>
    </submittedName>
</protein>
<dbReference type="Proteomes" id="UP000284403">
    <property type="component" value="Unassembled WGS sequence"/>
</dbReference>
<dbReference type="PANTHER" id="PTHR13743">
    <property type="entry name" value="BEIGE/BEACH-RELATED"/>
    <property type="match status" value="1"/>
</dbReference>
<dbReference type="Gene3D" id="1.10.1540.10">
    <property type="entry name" value="BEACH domain"/>
    <property type="match status" value="1"/>
</dbReference>
<feature type="domain" description="BEACH" evidence="2">
    <location>
        <begin position="2877"/>
        <end position="3177"/>
    </location>
</feature>
<dbReference type="PANTHER" id="PTHR13743:SF112">
    <property type="entry name" value="BEACH DOMAIN-CONTAINING PROTEIN"/>
    <property type="match status" value="1"/>
</dbReference>
<dbReference type="OrthoDB" id="26681at2759"/>
<reference evidence="3 4" key="1">
    <citation type="journal article" date="2018" name="BMC Genomics">
        <title>Genomic comparison of Trypanosoma conorhini and Trypanosoma rangeli to Trypanosoma cruzi strains of high and low virulence.</title>
        <authorList>
            <person name="Bradwell K.R."/>
            <person name="Koparde V.N."/>
            <person name="Matveyev A.V."/>
            <person name="Serrano M.G."/>
            <person name="Alves J.M."/>
            <person name="Parikh H."/>
            <person name="Huang B."/>
            <person name="Lee V."/>
            <person name="Espinosa-Alvarez O."/>
            <person name="Ortiz P.A."/>
            <person name="Costa-Martins A.G."/>
            <person name="Teixeira M.M."/>
            <person name="Buck G.A."/>
        </authorList>
    </citation>
    <scope>NUCLEOTIDE SEQUENCE [LARGE SCALE GENOMIC DNA]</scope>
    <source>
        <strain evidence="3 4">025E</strain>
    </source>
</reference>
<dbReference type="SUPFAM" id="SSF81837">
    <property type="entry name" value="BEACH domain"/>
    <property type="match status" value="1"/>
</dbReference>
<dbReference type="EMBL" id="MKKU01000119">
    <property type="protein sequence ID" value="RNF23391.1"/>
    <property type="molecule type" value="Genomic_DNA"/>
</dbReference>
<organism evidence="3 4">
    <name type="scientific">Trypanosoma conorhini</name>
    <dbReference type="NCBI Taxonomy" id="83891"/>
    <lineage>
        <taxon>Eukaryota</taxon>
        <taxon>Discoba</taxon>
        <taxon>Euglenozoa</taxon>
        <taxon>Kinetoplastea</taxon>
        <taxon>Metakinetoplastina</taxon>
        <taxon>Trypanosomatida</taxon>
        <taxon>Trypanosomatidae</taxon>
        <taxon>Trypanosoma</taxon>
    </lineage>
</organism>
<feature type="compositionally biased region" description="Polar residues" evidence="1">
    <location>
        <begin position="1970"/>
        <end position="1988"/>
    </location>
</feature>
<accession>A0A422Q071</accession>
<feature type="region of interest" description="Disordered" evidence="1">
    <location>
        <begin position="3175"/>
        <end position="3204"/>
    </location>
</feature>
<feature type="region of interest" description="Disordered" evidence="1">
    <location>
        <begin position="641"/>
        <end position="678"/>
    </location>
</feature>
<name>A0A422Q071_9TRYP</name>
<dbReference type="InterPro" id="IPR013320">
    <property type="entry name" value="ConA-like_dom_sf"/>
</dbReference>
<feature type="compositionally biased region" description="Polar residues" evidence="1">
    <location>
        <begin position="2092"/>
        <end position="2101"/>
    </location>
</feature>
<feature type="region of interest" description="Disordered" evidence="1">
    <location>
        <begin position="1970"/>
        <end position="1993"/>
    </location>
</feature>
<dbReference type="InterPro" id="IPR050865">
    <property type="entry name" value="BEACH_Domain"/>
</dbReference>
<feature type="region of interest" description="Disordered" evidence="1">
    <location>
        <begin position="2019"/>
        <end position="2146"/>
    </location>
</feature>
<dbReference type="InterPro" id="IPR000409">
    <property type="entry name" value="BEACH_dom"/>
</dbReference>
<evidence type="ECO:0000313" key="3">
    <source>
        <dbReference type="EMBL" id="RNF23391.1"/>
    </source>
</evidence>
<dbReference type="SMART" id="SM01026">
    <property type="entry name" value="Beach"/>
    <property type="match status" value="1"/>
</dbReference>
<dbReference type="PROSITE" id="PS50197">
    <property type="entry name" value="BEACH"/>
    <property type="match status" value="1"/>
</dbReference>
<dbReference type="Pfam" id="PF02138">
    <property type="entry name" value="Beach"/>
    <property type="match status" value="1"/>
</dbReference>
<dbReference type="Pfam" id="PF13385">
    <property type="entry name" value="Laminin_G_3"/>
    <property type="match status" value="1"/>
</dbReference>
<gene>
    <name evidence="3" type="ORF">Tco025E_02907</name>
</gene>
<comment type="caution">
    <text evidence="3">The sequence shown here is derived from an EMBL/GenBank/DDBJ whole genome shotgun (WGS) entry which is preliminary data.</text>
</comment>
<evidence type="ECO:0000259" key="2">
    <source>
        <dbReference type="PROSITE" id="PS50197"/>
    </source>
</evidence>
<evidence type="ECO:0000256" key="1">
    <source>
        <dbReference type="SAM" id="MobiDB-lite"/>
    </source>
</evidence>
<feature type="compositionally biased region" description="Basic and acidic residues" evidence="1">
    <location>
        <begin position="2032"/>
        <end position="2073"/>
    </location>
</feature>
<dbReference type="RefSeq" id="XP_029230134.1">
    <property type="nucleotide sequence ID" value="XM_029369830.1"/>
</dbReference>
<evidence type="ECO:0000313" key="4">
    <source>
        <dbReference type="Proteomes" id="UP000284403"/>
    </source>
</evidence>
<dbReference type="InterPro" id="IPR036372">
    <property type="entry name" value="BEACH_dom_sf"/>
</dbReference>
<dbReference type="InterPro" id="IPR036322">
    <property type="entry name" value="WD40_repeat_dom_sf"/>
</dbReference>
<keyword evidence="4" id="KW-1185">Reference proteome</keyword>
<proteinExistence type="predicted"/>
<feature type="compositionally biased region" description="Basic and acidic residues" evidence="1">
    <location>
        <begin position="667"/>
        <end position="678"/>
    </location>
</feature>
<dbReference type="SUPFAM" id="SSF50978">
    <property type="entry name" value="WD40 repeat-like"/>
    <property type="match status" value="1"/>
</dbReference>
<dbReference type="GeneID" id="40316518"/>